<dbReference type="OrthoDB" id="9795565at2"/>
<evidence type="ECO:0000313" key="1">
    <source>
        <dbReference type="EMBL" id="KNZ42444.1"/>
    </source>
</evidence>
<accession>A0A0L6U1R1</accession>
<dbReference type="EMBL" id="LGYO01000013">
    <property type="protein sequence ID" value="KNZ42444.1"/>
    <property type="molecule type" value="Genomic_DNA"/>
</dbReference>
<dbReference type="STRING" id="52689.AKG39_06690"/>
<comment type="caution">
    <text evidence="1">The sequence shown here is derived from an EMBL/GenBank/DDBJ whole genome shotgun (WGS) entry which is preliminary data.</text>
</comment>
<evidence type="ECO:0000313" key="2">
    <source>
        <dbReference type="Proteomes" id="UP000036873"/>
    </source>
</evidence>
<dbReference type="AlphaFoldDB" id="A0A0L6U1R1"/>
<name>A0A0L6U1R1_9FIRM</name>
<gene>
    <name evidence="1" type="ORF">AKG39_06690</name>
</gene>
<dbReference type="RefSeq" id="WP_050739607.1">
    <property type="nucleotide sequence ID" value="NZ_LGYO01000013.1"/>
</dbReference>
<proteinExistence type="predicted"/>
<dbReference type="Proteomes" id="UP000036873">
    <property type="component" value="Unassembled WGS sequence"/>
</dbReference>
<sequence length="148" mass="17066">MKPISDEYNQLIKLIYDYSSGSSNFVSNDLIIGNVVRRTLEAFSTFEFRKGINEVSCNQDILAPMGNQKYSDYFENLMYRLVLNGERIKSKNELNFFNTISEVEKIRTDKDVLCLINVLNPQHMDAYFRVIPDAISTVNGQCKYILLA</sequence>
<organism evidence="1 2">
    <name type="scientific">Acetobacterium bakii</name>
    <dbReference type="NCBI Taxonomy" id="52689"/>
    <lineage>
        <taxon>Bacteria</taxon>
        <taxon>Bacillati</taxon>
        <taxon>Bacillota</taxon>
        <taxon>Clostridia</taxon>
        <taxon>Eubacteriales</taxon>
        <taxon>Eubacteriaceae</taxon>
        <taxon>Acetobacterium</taxon>
    </lineage>
</organism>
<reference evidence="2" key="1">
    <citation type="submission" date="2015-07" db="EMBL/GenBank/DDBJ databases">
        <title>Draft genome sequence of Acetobacterium bakii DSM 8293, a potential psychrophilic chemical producer through syngas fermentation.</title>
        <authorList>
            <person name="Song Y."/>
            <person name="Hwang S."/>
            <person name="Cho B.-K."/>
        </authorList>
    </citation>
    <scope>NUCLEOTIDE SEQUENCE [LARGE SCALE GENOMIC DNA]</scope>
    <source>
        <strain evidence="2">DSM 8239</strain>
    </source>
</reference>
<dbReference type="PATRIC" id="fig|52689.4.peg.440"/>
<keyword evidence="2" id="KW-1185">Reference proteome</keyword>
<protein>
    <submittedName>
        <fullName evidence="1">Uncharacterized protein</fullName>
    </submittedName>
</protein>